<evidence type="ECO:0000256" key="10">
    <source>
        <dbReference type="RuleBase" id="RU003733"/>
    </source>
</evidence>
<keyword evidence="6 10" id="KW-0418">Kinase</keyword>
<evidence type="ECO:0000313" key="14">
    <source>
        <dbReference type="EMBL" id="JAC47716.1"/>
    </source>
</evidence>
<dbReference type="NCBIfam" id="NF000756">
    <property type="entry name" value="PRK00047.1"/>
    <property type="match status" value="1"/>
</dbReference>
<evidence type="ECO:0000256" key="2">
    <source>
        <dbReference type="ARBA" id="ARBA00009156"/>
    </source>
</evidence>
<organism evidence="14">
    <name type="scientific">Bactrocera dorsalis</name>
    <name type="common">Oriental fruit fly</name>
    <name type="synonym">Dacus dorsalis</name>
    <dbReference type="NCBI Taxonomy" id="27457"/>
    <lineage>
        <taxon>Eukaryota</taxon>
        <taxon>Metazoa</taxon>
        <taxon>Ecdysozoa</taxon>
        <taxon>Arthropoda</taxon>
        <taxon>Hexapoda</taxon>
        <taxon>Insecta</taxon>
        <taxon>Pterygota</taxon>
        <taxon>Neoptera</taxon>
        <taxon>Endopterygota</taxon>
        <taxon>Diptera</taxon>
        <taxon>Brachycera</taxon>
        <taxon>Muscomorpha</taxon>
        <taxon>Tephritoidea</taxon>
        <taxon>Tephritidae</taxon>
        <taxon>Bactrocera</taxon>
        <taxon>Bactrocera</taxon>
    </lineage>
</organism>
<comment type="similarity">
    <text evidence="2 10">Belongs to the FGGY kinase family.</text>
</comment>
<evidence type="ECO:0000256" key="11">
    <source>
        <dbReference type="SAM" id="Phobius"/>
    </source>
</evidence>
<feature type="domain" description="Carbohydrate kinase FGGY C-terminal" evidence="13">
    <location>
        <begin position="281"/>
        <end position="461"/>
    </location>
</feature>
<dbReference type="FunFam" id="3.30.420.40:FF:000108">
    <property type="entry name" value="Glycerol kinase, glycosomal"/>
    <property type="match status" value="1"/>
</dbReference>
<dbReference type="GO" id="GO:0006641">
    <property type="term" value="P:triglyceride metabolic process"/>
    <property type="evidence" value="ECO:0007669"/>
    <property type="project" value="TreeGrafter"/>
</dbReference>
<evidence type="ECO:0000256" key="4">
    <source>
        <dbReference type="ARBA" id="ARBA00022679"/>
    </source>
</evidence>
<dbReference type="GO" id="GO:0005524">
    <property type="term" value="F:ATP binding"/>
    <property type="evidence" value="ECO:0007669"/>
    <property type="project" value="UniProtKB-KW"/>
</dbReference>
<dbReference type="PANTHER" id="PTHR10196:SF40">
    <property type="entry name" value="GLYCEROL KINASE"/>
    <property type="match status" value="1"/>
</dbReference>
<dbReference type="InterPro" id="IPR018485">
    <property type="entry name" value="FGGY_C"/>
</dbReference>
<dbReference type="InterPro" id="IPR018483">
    <property type="entry name" value="Carb_kinase_FGGY_CS"/>
</dbReference>
<dbReference type="Pfam" id="PF00370">
    <property type="entry name" value="FGGY_N"/>
    <property type="match status" value="1"/>
</dbReference>
<evidence type="ECO:0000259" key="13">
    <source>
        <dbReference type="Pfam" id="PF02782"/>
    </source>
</evidence>
<evidence type="ECO:0000256" key="6">
    <source>
        <dbReference type="ARBA" id="ARBA00022777"/>
    </source>
</evidence>
<proteinExistence type="inferred from homology"/>
<evidence type="ECO:0000259" key="12">
    <source>
        <dbReference type="Pfam" id="PF00370"/>
    </source>
</evidence>
<reference evidence="14" key="1">
    <citation type="journal article" date="2014" name="BMC Genomics">
        <title>Characterizing the developmental transcriptome of the oriental fruit fly, Bactrocera dorsalis (Diptera: Tephritidae) through comparative genomic analysis with Drosophila melanogaster utilizing modENCODE datasets.</title>
        <authorList>
            <person name="Geib S.M."/>
            <person name="Calla B."/>
            <person name="Hall B."/>
            <person name="Hou S."/>
            <person name="Manoukis N.C."/>
        </authorList>
    </citation>
    <scope>NUCLEOTIDE SEQUENCE</scope>
    <source>
        <strain evidence="14">Punador</strain>
    </source>
</reference>
<evidence type="ECO:0000256" key="1">
    <source>
        <dbReference type="ARBA" id="ARBA00005190"/>
    </source>
</evidence>
<dbReference type="InterPro" id="IPR018484">
    <property type="entry name" value="FGGY_N"/>
</dbReference>
<dbReference type="GO" id="GO:0004370">
    <property type="term" value="F:glycerol kinase activity"/>
    <property type="evidence" value="ECO:0007669"/>
    <property type="project" value="UniProtKB-EC"/>
</dbReference>
<gene>
    <name evidence="14" type="primary">GLPK</name>
</gene>
<dbReference type="Gene3D" id="3.30.420.40">
    <property type="match status" value="2"/>
</dbReference>
<feature type="domain" description="Carbohydrate kinase FGGY N-terminal" evidence="12">
    <location>
        <begin position="31"/>
        <end position="262"/>
    </location>
</feature>
<evidence type="ECO:0000256" key="3">
    <source>
        <dbReference type="ARBA" id="ARBA00012099"/>
    </source>
</evidence>
<keyword evidence="11" id="KW-0472">Membrane</keyword>
<dbReference type="PROSITE" id="PS00445">
    <property type="entry name" value="FGGY_KINASES_2"/>
    <property type="match status" value="1"/>
</dbReference>
<dbReference type="GO" id="GO:0019563">
    <property type="term" value="P:glycerol catabolic process"/>
    <property type="evidence" value="ECO:0007669"/>
    <property type="project" value="UniProtKB-UniPathway"/>
</dbReference>
<dbReference type="UniPathway" id="UPA00618">
    <property type="reaction ID" value="UER00672"/>
</dbReference>
<keyword evidence="11" id="KW-0812">Transmembrane</keyword>
<evidence type="ECO:0000256" key="7">
    <source>
        <dbReference type="ARBA" id="ARBA00022798"/>
    </source>
</evidence>
<dbReference type="OrthoDB" id="5422795at2759"/>
<dbReference type="AlphaFoldDB" id="A0A034VWP5"/>
<keyword evidence="7" id="KW-0319">Glycerol metabolism</keyword>
<accession>A0A034VWP5</accession>
<dbReference type="EC" id="2.7.1.30" evidence="3"/>
<keyword evidence="8" id="KW-0067">ATP-binding</keyword>
<feature type="transmembrane region" description="Helical" evidence="11">
    <location>
        <begin position="524"/>
        <end position="548"/>
    </location>
</feature>
<dbReference type="GO" id="GO:0046167">
    <property type="term" value="P:glycerol-3-phosphate biosynthetic process"/>
    <property type="evidence" value="ECO:0007669"/>
    <property type="project" value="TreeGrafter"/>
</dbReference>
<dbReference type="InterPro" id="IPR000577">
    <property type="entry name" value="Carb_kinase_FGGY"/>
</dbReference>
<dbReference type="PIRSF" id="PIRSF000538">
    <property type="entry name" value="GlpK"/>
    <property type="match status" value="1"/>
</dbReference>
<dbReference type="PANTHER" id="PTHR10196">
    <property type="entry name" value="SUGAR KINASE"/>
    <property type="match status" value="1"/>
</dbReference>
<evidence type="ECO:0000256" key="5">
    <source>
        <dbReference type="ARBA" id="ARBA00022741"/>
    </source>
</evidence>
<keyword evidence="5" id="KW-0547">Nucleotide-binding</keyword>
<dbReference type="EMBL" id="GAKP01011236">
    <property type="protein sequence ID" value="JAC47716.1"/>
    <property type="molecule type" value="Transcribed_RNA"/>
</dbReference>
<name>A0A034VWP5_BACDO</name>
<sequence length="552" mass="62324">MTKHNNLIGVIKCDTVYVSLTVHQPPHFNEIVRTQQNISVLQPQAGWFEQDPMEIISAVYKCCDEIDKLLTKTDFTVTDIVAVGITNQRETTILWDPRTGKPFYNAIMWKDIRTDQIADRLVAEVDSQHINHFKFTSGLPISPYFSALKIRWLKNYVPKVRTACLEGHCKFGTIDSWIVWNLTNGELHVTDVTNASRTFLMNIQTLQWDPLLLRTFRVDRKMLPDIRSSSEMFGHIKNEHCKGLLGKPITGIIGNHQAGLLGQYCVKPGQAKNSYRYGLFLLCNTGERCVITDRGLITTVAYKFGPRKKTIYALEGSVPVGGACLTWLETRLNFIKNEDEAQAFAEAVETTGDVYFVPAFTGLYAPHWEQSARGLIIGLTQYSTKKHVIRAALESICFQTRDIIECMYEASGRQINKVYVDGVFSENDMLMQLQADTSGLAVYRVAVDTISLGAALCAAQAEGIDLFTLDPNRSYEDDLKRDLFLPTNTENDRVQRYRKWKRAVERSKGWASKRPGSDLTDSTYRLLVCIPAGGFILGTLFMVLLAGWGKKK</sequence>
<dbReference type="InterPro" id="IPR043129">
    <property type="entry name" value="ATPase_NBD"/>
</dbReference>
<comment type="pathway">
    <text evidence="1">Polyol metabolism; glycerol degradation via glycerol kinase pathway; sn-glycerol 3-phosphate from glycerol: step 1/1.</text>
</comment>
<evidence type="ECO:0000256" key="9">
    <source>
        <dbReference type="ARBA" id="ARBA00043149"/>
    </source>
</evidence>
<evidence type="ECO:0000256" key="8">
    <source>
        <dbReference type="ARBA" id="ARBA00022840"/>
    </source>
</evidence>
<keyword evidence="11" id="KW-1133">Transmembrane helix</keyword>
<keyword evidence="4 10" id="KW-0808">Transferase</keyword>
<dbReference type="SUPFAM" id="SSF53067">
    <property type="entry name" value="Actin-like ATPase domain"/>
    <property type="match status" value="2"/>
</dbReference>
<dbReference type="Pfam" id="PF02782">
    <property type="entry name" value="FGGY_C"/>
    <property type="match status" value="1"/>
</dbReference>
<dbReference type="FunFam" id="3.30.420.40:FF:000086">
    <property type="entry name" value="Glycerol kinase"/>
    <property type="match status" value="1"/>
</dbReference>
<protein>
    <recommendedName>
        <fullName evidence="3">glycerol kinase</fullName>
        <ecNumber evidence="3">2.7.1.30</ecNumber>
    </recommendedName>
    <alternativeName>
        <fullName evidence="9">ATP:glycerol 3-phosphotransferase</fullName>
    </alternativeName>
</protein>
<dbReference type="GO" id="GO:0005739">
    <property type="term" value="C:mitochondrion"/>
    <property type="evidence" value="ECO:0007669"/>
    <property type="project" value="TreeGrafter"/>
</dbReference>